<accession>A0A290HNT9</accession>
<dbReference type="Gene3D" id="2.30.110.10">
    <property type="entry name" value="Electron Transport, Fmn-binding Protein, Chain A"/>
    <property type="match status" value="1"/>
</dbReference>
<dbReference type="Pfam" id="PF12900">
    <property type="entry name" value="Pyridox_ox_2"/>
    <property type="match status" value="1"/>
</dbReference>
<dbReference type="KEGG" id="sulj:SJPD1_1278"/>
<gene>
    <name evidence="1" type="ORF">SJPD1_1278</name>
</gene>
<dbReference type="InterPro" id="IPR012349">
    <property type="entry name" value="Split_barrel_FMN-bd"/>
</dbReference>
<reference evidence="2" key="1">
    <citation type="submission" date="2017-09" db="EMBL/GenBank/DDBJ databases">
        <title>The complete genome of Sulfurospirillum sp. JPD-1.</title>
        <authorList>
            <person name="Goris T."/>
        </authorList>
    </citation>
    <scope>NUCLEOTIDE SEQUENCE [LARGE SCALE GENOMIC DNA]</scope>
    <source>
        <strain evidence="2">JPD-1</strain>
    </source>
</reference>
<name>A0A290HNT9_9BACT</name>
<evidence type="ECO:0000313" key="2">
    <source>
        <dbReference type="Proteomes" id="UP000217349"/>
    </source>
</evidence>
<sequence>MRRAEFEVNDPKLLEELLSSCEYGTLCLIDGDEPYSVPLNFVWHDGCICFHGSKEGRKMDTMAKNTNASFSVVKPLSLIPSYFSNTRSACPATQLFISAHFSGHVESIDDAQQKCDVLNALMQKLQPEGKYDVIEVENPMYKKAIETIGIVQLNPKSISLKIKAGQNLNAERKALLIEKLRERGEALDILSIELIGQMS</sequence>
<dbReference type="RefSeq" id="WP_096046466.1">
    <property type="nucleotide sequence ID" value="NZ_CP023275.1"/>
</dbReference>
<proteinExistence type="predicted"/>
<dbReference type="PANTHER" id="PTHR34071:SF2">
    <property type="entry name" value="FLAVIN-NUCLEOTIDE-BINDING PROTEIN"/>
    <property type="match status" value="1"/>
</dbReference>
<protein>
    <submittedName>
        <fullName evidence="1">Pyridoxamine 5'-phosphate oxidase</fullName>
    </submittedName>
</protein>
<dbReference type="OrthoDB" id="9794935at2"/>
<organism evidence="1 2">
    <name type="scientific">Sulfurospirillum diekertiae</name>
    <dbReference type="NCBI Taxonomy" id="1854492"/>
    <lineage>
        <taxon>Bacteria</taxon>
        <taxon>Pseudomonadati</taxon>
        <taxon>Campylobacterota</taxon>
        <taxon>Epsilonproteobacteria</taxon>
        <taxon>Campylobacterales</taxon>
        <taxon>Sulfurospirillaceae</taxon>
        <taxon>Sulfurospirillum</taxon>
    </lineage>
</organism>
<dbReference type="SUPFAM" id="SSF50475">
    <property type="entry name" value="FMN-binding split barrel"/>
    <property type="match status" value="1"/>
</dbReference>
<dbReference type="Proteomes" id="UP000217349">
    <property type="component" value="Chromosome"/>
</dbReference>
<dbReference type="InterPro" id="IPR024747">
    <property type="entry name" value="Pyridox_Oxase-rel"/>
</dbReference>
<dbReference type="EMBL" id="CP023275">
    <property type="protein sequence ID" value="ATB69388.1"/>
    <property type="molecule type" value="Genomic_DNA"/>
</dbReference>
<dbReference type="AlphaFoldDB" id="A0A290HNT9"/>
<dbReference type="PANTHER" id="PTHR34071">
    <property type="entry name" value="5-NITROIMIDAZOLE ANTIBIOTICS RESISTANCE PROTEIN, NIMA-FAMILY-RELATED PROTEIN-RELATED"/>
    <property type="match status" value="1"/>
</dbReference>
<evidence type="ECO:0000313" key="1">
    <source>
        <dbReference type="EMBL" id="ATB69388.1"/>
    </source>
</evidence>